<dbReference type="EMBL" id="BOOI01000078">
    <property type="protein sequence ID" value="GIH88299.1"/>
    <property type="molecule type" value="Genomic_DNA"/>
</dbReference>
<proteinExistence type="predicted"/>
<reference evidence="1" key="1">
    <citation type="submission" date="2021-01" db="EMBL/GenBank/DDBJ databases">
        <title>Whole genome shotgun sequence of Planobispora rosea NBRC 15558.</title>
        <authorList>
            <person name="Komaki H."/>
            <person name="Tamura T."/>
        </authorList>
    </citation>
    <scope>NUCLEOTIDE SEQUENCE</scope>
    <source>
        <strain evidence="1">NBRC 15558</strain>
    </source>
</reference>
<keyword evidence="2" id="KW-1185">Reference proteome</keyword>
<name>A0A8J3SAT7_PLARO</name>
<protein>
    <submittedName>
        <fullName evidence="1">Uncharacterized protein</fullName>
    </submittedName>
</protein>
<comment type="caution">
    <text evidence="1">The sequence shown here is derived from an EMBL/GenBank/DDBJ whole genome shotgun (WGS) entry which is preliminary data.</text>
</comment>
<dbReference type="Proteomes" id="UP000655044">
    <property type="component" value="Unassembled WGS sequence"/>
</dbReference>
<dbReference type="RefSeq" id="WP_189243127.1">
    <property type="nucleotide sequence ID" value="NZ_BMQP01000028.1"/>
</dbReference>
<gene>
    <name evidence="1" type="ORF">Pro02_67070</name>
</gene>
<sequence length="78" mass="8745">MRTVLWSVEAEESVLKLPLGLRATVLETVYCLPDEPEPPGAQPYGMIPSAFEIVTDSFTLRYTYGEDHVSVWTVRANT</sequence>
<dbReference type="AlphaFoldDB" id="A0A8J3SAT7"/>
<evidence type="ECO:0000313" key="1">
    <source>
        <dbReference type="EMBL" id="GIH88299.1"/>
    </source>
</evidence>
<accession>A0A8J3SAT7</accession>
<organism evidence="1 2">
    <name type="scientific">Planobispora rosea</name>
    <dbReference type="NCBI Taxonomy" id="35762"/>
    <lineage>
        <taxon>Bacteria</taxon>
        <taxon>Bacillati</taxon>
        <taxon>Actinomycetota</taxon>
        <taxon>Actinomycetes</taxon>
        <taxon>Streptosporangiales</taxon>
        <taxon>Streptosporangiaceae</taxon>
        <taxon>Planobispora</taxon>
    </lineage>
</organism>
<evidence type="ECO:0000313" key="2">
    <source>
        <dbReference type="Proteomes" id="UP000655044"/>
    </source>
</evidence>